<sequence>MDNCLNLNIAYHNQTFRKGIMEVPFKIVFQTSSKSIEKYCKENYPKLMTYSNYSMQDNVDLQKMRAYIKVNLGTEINEIHNYFYKNNLLNPFNIKDNLTKIKIDRCDCKINTNPDIPFLELNGIISFDYDKMLKIYSEKKYIKAIKIDKQITKINIKFKITKPYPYILTYRNSLAFKTDFLNLFKNYVNATKTNAVQKLIEKEFNLDGIQNYKKNISWSDNNILIEINDVSKLLKIKVKENILPITGGYLLLRGK</sequence>
<organism evidence="1">
    <name type="scientific">candidate division CPR1 bacterium ADurb.Bin160</name>
    <dbReference type="NCBI Taxonomy" id="1852826"/>
    <lineage>
        <taxon>Bacteria</taxon>
        <taxon>candidate division CPR1</taxon>
    </lineage>
</organism>
<reference evidence="1" key="1">
    <citation type="submission" date="2017-02" db="EMBL/GenBank/DDBJ databases">
        <title>Delving into the versatile metabolic prowess of the omnipresent phylum Bacteroidetes.</title>
        <authorList>
            <person name="Nobu M.K."/>
            <person name="Mei R."/>
            <person name="Narihiro T."/>
            <person name="Kuroda K."/>
            <person name="Liu W.-T."/>
        </authorList>
    </citation>
    <scope>NUCLEOTIDE SEQUENCE</scope>
    <source>
        <strain evidence="1">ADurb.Bin160</strain>
    </source>
</reference>
<proteinExistence type="predicted"/>
<accession>A0A1V5ZKV2</accession>
<dbReference type="AlphaFoldDB" id="A0A1V5ZKV2"/>
<evidence type="ECO:0000313" key="1">
    <source>
        <dbReference type="EMBL" id="OQB40857.1"/>
    </source>
</evidence>
<name>A0A1V5ZKV2_9BACT</name>
<comment type="caution">
    <text evidence="1">The sequence shown here is derived from an EMBL/GenBank/DDBJ whole genome shotgun (WGS) entry which is preliminary data.</text>
</comment>
<dbReference type="EMBL" id="MWDB01000030">
    <property type="protein sequence ID" value="OQB40857.1"/>
    <property type="molecule type" value="Genomic_DNA"/>
</dbReference>
<gene>
    <name evidence="1" type="ORF">BWY04_01176</name>
</gene>
<protein>
    <submittedName>
        <fullName evidence="1">Uncharacterized protein</fullName>
    </submittedName>
</protein>
<dbReference type="Proteomes" id="UP000485621">
    <property type="component" value="Unassembled WGS sequence"/>
</dbReference>